<evidence type="ECO:0000313" key="2">
    <source>
        <dbReference type="EMBL" id="KAK3918545.1"/>
    </source>
</evidence>
<comment type="caution">
    <text evidence="2">The sequence shown here is derived from an EMBL/GenBank/DDBJ whole genome shotgun (WGS) entry which is preliminary data.</text>
</comment>
<dbReference type="AlphaFoldDB" id="A0AAE1LGI7"/>
<name>A0AAE1LGI7_9NEOP</name>
<dbReference type="EMBL" id="JAHWGI010000957">
    <property type="protein sequence ID" value="KAK3918545.1"/>
    <property type="molecule type" value="Genomic_DNA"/>
</dbReference>
<evidence type="ECO:0000256" key="1">
    <source>
        <dbReference type="SAM" id="SignalP"/>
    </source>
</evidence>
<feature type="chain" id="PRO_5042209771" evidence="1">
    <location>
        <begin position="22"/>
        <end position="121"/>
    </location>
</feature>
<sequence length="121" mass="13217">MEWFGLSWTKFVAMVTDGALAMAGDVKDGLVFRVRNYLKSLGLPSDFPLIHCIIHQEALCAKTLPVDNVMGVMVMVKAVNKIRAHALNHADSSNLSLLKSAVNFLIFLIIVTSAGSVEPKF</sequence>
<gene>
    <name evidence="2" type="ORF">KUF71_007792</name>
</gene>
<dbReference type="PANTHER" id="PTHR45913:SF5">
    <property type="entry name" value="GENERAL TRANSCRIPTION FACTOR II-I REPEAT DOMAIN-CONTAINING PROTEIN 2A-LIKE PROTEIN"/>
    <property type="match status" value="1"/>
</dbReference>
<dbReference type="Proteomes" id="UP001219518">
    <property type="component" value="Unassembled WGS sequence"/>
</dbReference>
<organism evidence="2 3">
    <name type="scientific">Frankliniella fusca</name>
    <dbReference type="NCBI Taxonomy" id="407009"/>
    <lineage>
        <taxon>Eukaryota</taxon>
        <taxon>Metazoa</taxon>
        <taxon>Ecdysozoa</taxon>
        <taxon>Arthropoda</taxon>
        <taxon>Hexapoda</taxon>
        <taxon>Insecta</taxon>
        <taxon>Pterygota</taxon>
        <taxon>Neoptera</taxon>
        <taxon>Paraneoptera</taxon>
        <taxon>Thysanoptera</taxon>
        <taxon>Terebrantia</taxon>
        <taxon>Thripoidea</taxon>
        <taxon>Thripidae</taxon>
        <taxon>Frankliniella</taxon>
    </lineage>
</organism>
<keyword evidence="1" id="KW-0732">Signal</keyword>
<dbReference type="PANTHER" id="PTHR45913">
    <property type="entry name" value="EPM2A-INTERACTING PROTEIN 1"/>
    <property type="match status" value="1"/>
</dbReference>
<feature type="signal peptide" evidence="1">
    <location>
        <begin position="1"/>
        <end position="21"/>
    </location>
</feature>
<evidence type="ECO:0000313" key="3">
    <source>
        <dbReference type="Proteomes" id="UP001219518"/>
    </source>
</evidence>
<keyword evidence="3" id="KW-1185">Reference proteome</keyword>
<proteinExistence type="predicted"/>
<reference evidence="2" key="1">
    <citation type="submission" date="2021-07" db="EMBL/GenBank/DDBJ databases">
        <authorList>
            <person name="Catto M.A."/>
            <person name="Jacobson A."/>
            <person name="Kennedy G."/>
            <person name="Labadie P."/>
            <person name="Hunt B.G."/>
            <person name="Srinivasan R."/>
        </authorList>
    </citation>
    <scope>NUCLEOTIDE SEQUENCE</scope>
    <source>
        <strain evidence="2">PL_HMW_Pooled</strain>
        <tissue evidence="2">Head</tissue>
    </source>
</reference>
<protein>
    <submittedName>
        <fullName evidence="2">General transcription factor II-I repeat domain-containing protein 2</fullName>
    </submittedName>
</protein>
<accession>A0AAE1LGI7</accession>
<reference evidence="2" key="2">
    <citation type="journal article" date="2023" name="BMC Genomics">
        <title>Pest status, molecular evolution, and epigenetic factors derived from the genome assembly of Frankliniella fusca, a thysanopteran phytovirus vector.</title>
        <authorList>
            <person name="Catto M.A."/>
            <person name="Labadie P.E."/>
            <person name="Jacobson A.L."/>
            <person name="Kennedy G.G."/>
            <person name="Srinivasan R."/>
            <person name="Hunt B.G."/>
        </authorList>
    </citation>
    <scope>NUCLEOTIDE SEQUENCE</scope>
    <source>
        <strain evidence="2">PL_HMW_Pooled</strain>
    </source>
</reference>